<dbReference type="STRING" id="1297569.MESS2_610048"/>
<protein>
    <submittedName>
        <fullName evidence="1">Uncharacterized protein</fullName>
    </submittedName>
</protein>
<evidence type="ECO:0000313" key="2">
    <source>
        <dbReference type="Proteomes" id="UP000012062"/>
    </source>
</evidence>
<dbReference type="Proteomes" id="UP000012062">
    <property type="component" value="Unassembled WGS sequence"/>
</dbReference>
<evidence type="ECO:0000313" key="1">
    <source>
        <dbReference type="EMBL" id="CCV07617.1"/>
    </source>
</evidence>
<keyword evidence="2" id="KW-1185">Reference proteome</keyword>
<dbReference type="EMBL" id="CAUM01000130">
    <property type="protein sequence ID" value="CCV07617.1"/>
    <property type="molecule type" value="Genomic_DNA"/>
</dbReference>
<gene>
    <name evidence="1" type="ORF">MESS2_610048</name>
</gene>
<proteinExistence type="predicted"/>
<accession>M5ETN2</accession>
<sequence>MARFRFLLMHVVIPKPLRTFGRHAIALHMAAIGRNVQLGARFGLLDPCASSRAIIARRALVSLETICYTPRAGSFRLLPRAVVAELVDAQR</sequence>
<dbReference type="AlphaFoldDB" id="M5ETN2"/>
<comment type="caution">
    <text evidence="1">The sequence shown here is derived from an EMBL/GenBank/DDBJ whole genome shotgun (WGS) entry which is preliminary data.</text>
</comment>
<organism evidence="1 2">
    <name type="scientific">Mesorhizobium metallidurans STM 2683</name>
    <dbReference type="NCBI Taxonomy" id="1297569"/>
    <lineage>
        <taxon>Bacteria</taxon>
        <taxon>Pseudomonadati</taxon>
        <taxon>Pseudomonadota</taxon>
        <taxon>Alphaproteobacteria</taxon>
        <taxon>Hyphomicrobiales</taxon>
        <taxon>Phyllobacteriaceae</taxon>
        <taxon>Mesorhizobium</taxon>
    </lineage>
</organism>
<reference evidence="1 2" key="1">
    <citation type="submission" date="2013-02" db="EMBL/GenBank/DDBJ databases">
        <authorList>
            <person name="Genoscope - CEA"/>
        </authorList>
    </citation>
    <scope>NUCLEOTIDE SEQUENCE [LARGE SCALE GENOMIC DNA]</scope>
    <source>
        <strain evidence="1 2">STM 2683</strain>
    </source>
</reference>
<name>M5ETN2_9HYPH</name>